<evidence type="ECO:0000256" key="1">
    <source>
        <dbReference type="PROSITE-ProRule" id="PRU00266"/>
    </source>
</evidence>
<comment type="caution">
    <text evidence="6">The sequence shown here is derived from an EMBL/GenBank/DDBJ whole genome shotgun (WGS) entry which is preliminary data.</text>
</comment>
<dbReference type="GO" id="GO:0006396">
    <property type="term" value="P:RNA processing"/>
    <property type="evidence" value="ECO:0007669"/>
    <property type="project" value="InterPro"/>
</dbReference>
<dbReference type="GO" id="GO:0003725">
    <property type="term" value="F:double-stranded RNA binding"/>
    <property type="evidence" value="ECO:0007669"/>
    <property type="project" value="TreeGrafter"/>
</dbReference>
<dbReference type="PROSITE" id="PS50137">
    <property type="entry name" value="DS_RBD"/>
    <property type="match status" value="1"/>
</dbReference>
<dbReference type="InterPro" id="IPR002466">
    <property type="entry name" value="A_deamin"/>
</dbReference>
<dbReference type="GO" id="GO:0008251">
    <property type="term" value="F:tRNA-specific adenosine deaminase activity"/>
    <property type="evidence" value="ECO:0007669"/>
    <property type="project" value="TreeGrafter"/>
</dbReference>
<dbReference type="GO" id="GO:0003726">
    <property type="term" value="F:double-stranded RNA adenosine deaminase activity"/>
    <property type="evidence" value="ECO:0007669"/>
    <property type="project" value="TreeGrafter"/>
</dbReference>
<evidence type="ECO:0000313" key="6">
    <source>
        <dbReference type="EMBL" id="GFO01178.1"/>
    </source>
</evidence>
<dbReference type="SMART" id="SM00552">
    <property type="entry name" value="ADEAMc"/>
    <property type="match status" value="1"/>
</dbReference>
<dbReference type="AlphaFoldDB" id="A0AAV4A207"/>
<organism evidence="6 7">
    <name type="scientific">Plakobranchus ocellatus</name>
    <dbReference type="NCBI Taxonomy" id="259542"/>
    <lineage>
        <taxon>Eukaryota</taxon>
        <taxon>Metazoa</taxon>
        <taxon>Spiralia</taxon>
        <taxon>Lophotrochozoa</taxon>
        <taxon>Mollusca</taxon>
        <taxon>Gastropoda</taxon>
        <taxon>Heterobranchia</taxon>
        <taxon>Euthyneura</taxon>
        <taxon>Panpulmonata</taxon>
        <taxon>Sacoglossa</taxon>
        <taxon>Placobranchoidea</taxon>
        <taxon>Plakobranchidae</taxon>
        <taxon>Plakobranchus</taxon>
    </lineage>
</organism>
<dbReference type="GO" id="GO:0005737">
    <property type="term" value="C:cytoplasm"/>
    <property type="evidence" value="ECO:0007669"/>
    <property type="project" value="TreeGrafter"/>
</dbReference>
<dbReference type="GO" id="GO:0006382">
    <property type="term" value="P:adenosine to inosine editing"/>
    <property type="evidence" value="ECO:0007669"/>
    <property type="project" value="TreeGrafter"/>
</dbReference>
<dbReference type="PANTHER" id="PTHR10910:SF145">
    <property type="entry name" value="DOUBLE-STRANDED RNA-SPECIFIC ADENOSINE DEAMINASE-LIKE"/>
    <property type="match status" value="1"/>
</dbReference>
<dbReference type="Pfam" id="PF02137">
    <property type="entry name" value="A_deamin"/>
    <property type="match status" value="2"/>
</dbReference>
<evidence type="ECO:0000259" key="5">
    <source>
        <dbReference type="PROSITE" id="PS50141"/>
    </source>
</evidence>
<dbReference type="PROSITE" id="PS50141">
    <property type="entry name" value="A_DEAMIN_EDITASE"/>
    <property type="match status" value="1"/>
</dbReference>
<dbReference type="SMART" id="SM00358">
    <property type="entry name" value="DSRM"/>
    <property type="match status" value="1"/>
</dbReference>
<keyword evidence="3" id="KW-1133">Transmembrane helix</keyword>
<dbReference type="Gene3D" id="3.30.160.20">
    <property type="match status" value="1"/>
</dbReference>
<reference evidence="6 7" key="1">
    <citation type="journal article" date="2021" name="Elife">
        <title>Chloroplast acquisition without the gene transfer in kleptoplastic sea slugs, Plakobranchus ocellatus.</title>
        <authorList>
            <person name="Maeda T."/>
            <person name="Takahashi S."/>
            <person name="Yoshida T."/>
            <person name="Shimamura S."/>
            <person name="Takaki Y."/>
            <person name="Nagai Y."/>
            <person name="Toyoda A."/>
            <person name="Suzuki Y."/>
            <person name="Arimoto A."/>
            <person name="Ishii H."/>
            <person name="Satoh N."/>
            <person name="Nishiyama T."/>
            <person name="Hasebe M."/>
            <person name="Maruyama T."/>
            <person name="Minagawa J."/>
            <person name="Obokata J."/>
            <person name="Shigenobu S."/>
        </authorList>
    </citation>
    <scope>NUCLEOTIDE SEQUENCE [LARGE SCALE GENOMIC DNA]</scope>
</reference>
<proteinExistence type="predicted"/>
<protein>
    <submittedName>
        <fullName evidence="6">Double-stranded RNA-specific adenosine deaminase</fullName>
    </submittedName>
</protein>
<dbReference type="SUPFAM" id="SSF54768">
    <property type="entry name" value="dsRNA-binding domain-like"/>
    <property type="match status" value="1"/>
</dbReference>
<sequence>MPPKHRFIPGLNSRPDDVEMPPKQPEKTDMDYLIDDFLKNKKNAAMCLHEYCQKNKLSLSFKDGSVQFRPGQPRTFGNFGCSAVIDNVQYPQGVGSNKKEAKIDASKLCLRAILGMDDFIPEEVAPEVDDNRYVEVRDLLDICATQGLAYEKMMNQDHKGVHTCTVYLSKHDPIKHSSADREEAVVCAHREAIRILMGNTASDDLTEFGASAAAPSAPIRIPDAALARLREERAYQALSRTLQTLPPEMACYDHNIAVVFLSNENIPEYKGVGQVVAFGSGNSTLGVEHLTPDGRCVVDSCATTVVRRALKRYLGYEMVACFEGKQSIFRRNPSNTVPLKLLDGFEFHLFISHPPEGDYKEFLSVPSTFSPQELDDIAKGAHIPNFTDDSHGLLRCRNEHGLVELSDQVPQISSIPEVKLSNEVWVMTASDKLLMWNILGLQGAVYTHFIEPIYLKSITLGNQILTKSDVPLCTILMDVQVTIQAMTMVICVVLYAVVCTLSWLKGFLRRIASTTLCSTSARLHKTVDMDTHWLLLLYIVATTRLVELSDQVPQISSIPEVKLSNEVWVMTASDKLLMWNILGLQGAVYTHFIEPIYLKSITIGHNPSNDHGHLCRAVCCRVYPELAEGFPAAYCINHPVLNLSPPSQVRQLLQVGHEWSPHSMNWNERDSKTEFCDCVTGRSNPRSPFQVSKNPLSRQCKAGLHLKWFKDLCKYTASPFANRSPAEIKAMAGDYQAVKKAFLAHCVENSIGKWIHVPQDQWTRSGQ</sequence>
<dbReference type="Proteomes" id="UP000735302">
    <property type="component" value="Unassembled WGS sequence"/>
</dbReference>
<dbReference type="Pfam" id="PF00035">
    <property type="entry name" value="dsrm"/>
    <property type="match status" value="1"/>
</dbReference>
<evidence type="ECO:0000256" key="2">
    <source>
        <dbReference type="SAM" id="MobiDB-lite"/>
    </source>
</evidence>
<dbReference type="InterPro" id="IPR014720">
    <property type="entry name" value="dsRBD_dom"/>
</dbReference>
<feature type="domain" description="A to I editase" evidence="5">
    <location>
        <begin position="277"/>
        <end position="761"/>
    </location>
</feature>
<name>A0AAV4A207_9GAST</name>
<keyword evidence="1" id="KW-0694">RNA-binding</keyword>
<dbReference type="PANTHER" id="PTHR10910">
    <property type="entry name" value="EUKARYOTE SPECIFIC DSRNA BINDING PROTEIN"/>
    <property type="match status" value="1"/>
</dbReference>
<evidence type="ECO:0000256" key="3">
    <source>
        <dbReference type="SAM" id="Phobius"/>
    </source>
</evidence>
<dbReference type="InterPro" id="IPR044455">
    <property type="entry name" value="ADAD1_DSRM"/>
</dbReference>
<feature type="region of interest" description="Disordered" evidence="2">
    <location>
        <begin position="1"/>
        <end position="26"/>
    </location>
</feature>
<evidence type="ECO:0000313" key="7">
    <source>
        <dbReference type="Proteomes" id="UP000735302"/>
    </source>
</evidence>
<keyword evidence="3" id="KW-0812">Transmembrane</keyword>
<accession>A0AAV4A207</accession>
<dbReference type="GO" id="GO:0005730">
    <property type="term" value="C:nucleolus"/>
    <property type="evidence" value="ECO:0007669"/>
    <property type="project" value="TreeGrafter"/>
</dbReference>
<evidence type="ECO:0000259" key="4">
    <source>
        <dbReference type="PROSITE" id="PS50137"/>
    </source>
</evidence>
<gene>
    <name evidence="6" type="ORF">PoB_002768300</name>
</gene>
<keyword evidence="7" id="KW-1185">Reference proteome</keyword>
<feature type="transmembrane region" description="Helical" evidence="3">
    <location>
        <begin position="483"/>
        <end position="504"/>
    </location>
</feature>
<keyword evidence="3" id="KW-0472">Membrane</keyword>
<feature type="domain" description="DRBM" evidence="4">
    <location>
        <begin position="43"/>
        <end position="115"/>
    </location>
</feature>
<dbReference type="CDD" id="cd19905">
    <property type="entry name" value="DSRM_ADAD1"/>
    <property type="match status" value="1"/>
</dbReference>
<dbReference type="EMBL" id="BLXT01003199">
    <property type="protein sequence ID" value="GFO01178.1"/>
    <property type="molecule type" value="Genomic_DNA"/>
</dbReference>